<dbReference type="RefSeq" id="XP_007778956.1">
    <property type="nucleotide sequence ID" value="XM_007780766.1"/>
</dbReference>
<feature type="compositionally biased region" description="Acidic residues" evidence="2">
    <location>
        <begin position="82"/>
        <end position="94"/>
    </location>
</feature>
<keyword evidence="7" id="KW-1185">Reference proteome</keyword>
<feature type="region of interest" description="Disordered" evidence="2">
    <location>
        <begin position="25"/>
        <end position="194"/>
    </location>
</feature>
<dbReference type="InterPro" id="IPR048379">
    <property type="entry name" value="Rad26-like_C"/>
</dbReference>
<dbReference type="OMA" id="EMAHEML"/>
<protein>
    <recommendedName>
        <fullName evidence="8">DNA repair protein Rad26</fullName>
    </recommendedName>
</protein>
<dbReference type="InterPro" id="IPR048380">
    <property type="entry name" value="Rad26-like_N"/>
</dbReference>
<feature type="compositionally biased region" description="Low complexity" evidence="2">
    <location>
        <begin position="112"/>
        <end position="121"/>
    </location>
</feature>
<feature type="coiled-coil region" evidence="1">
    <location>
        <begin position="197"/>
        <end position="224"/>
    </location>
</feature>
<dbReference type="STRING" id="1168221.R7YPB4"/>
<feature type="compositionally biased region" description="Polar residues" evidence="2">
    <location>
        <begin position="25"/>
        <end position="39"/>
    </location>
</feature>
<feature type="compositionally biased region" description="Polar residues" evidence="2">
    <location>
        <begin position="148"/>
        <end position="169"/>
    </location>
</feature>
<feature type="compositionally biased region" description="Low complexity" evidence="2">
    <location>
        <begin position="299"/>
        <end position="315"/>
    </location>
</feature>
<dbReference type="Pfam" id="PF21048">
    <property type="entry name" value="Rad26-like_N"/>
    <property type="match status" value="1"/>
</dbReference>
<accession>R7YPB4</accession>
<proteinExistence type="predicted"/>
<feature type="compositionally biased region" description="Polar residues" evidence="2">
    <location>
        <begin position="122"/>
        <end position="139"/>
    </location>
</feature>
<dbReference type="Pfam" id="PF12331">
    <property type="entry name" value="Rad26-like_helical_rpts"/>
    <property type="match status" value="1"/>
</dbReference>
<feature type="compositionally biased region" description="Polar residues" evidence="2">
    <location>
        <begin position="371"/>
        <end position="381"/>
    </location>
</feature>
<evidence type="ECO:0000259" key="5">
    <source>
        <dbReference type="Pfam" id="PF21048"/>
    </source>
</evidence>
<dbReference type="Proteomes" id="UP000016924">
    <property type="component" value="Unassembled WGS sequence"/>
</dbReference>
<dbReference type="OrthoDB" id="5245063at2759"/>
<dbReference type="AlphaFoldDB" id="R7YPB4"/>
<feature type="region of interest" description="Disordered" evidence="2">
    <location>
        <begin position="743"/>
        <end position="763"/>
    </location>
</feature>
<feature type="coiled-coil region" evidence="1">
    <location>
        <begin position="261"/>
        <end position="288"/>
    </location>
</feature>
<name>R7YPB4_CONA1</name>
<dbReference type="HOGENOM" id="CLU_013058_0_0_1"/>
<evidence type="ECO:0008006" key="8">
    <source>
        <dbReference type="Google" id="ProtNLM"/>
    </source>
</evidence>
<dbReference type="EMBL" id="JH767564">
    <property type="protein sequence ID" value="EON63639.1"/>
    <property type="molecule type" value="Genomic_DNA"/>
</dbReference>
<dbReference type="Pfam" id="PF21046">
    <property type="entry name" value="Rad26-like_C"/>
    <property type="match status" value="1"/>
</dbReference>
<feature type="compositionally biased region" description="Basic residues" evidence="2">
    <location>
        <begin position="349"/>
        <end position="365"/>
    </location>
</feature>
<evidence type="ECO:0000256" key="2">
    <source>
        <dbReference type="SAM" id="MobiDB-lite"/>
    </source>
</evidence>
<feature type="domain" description="Rad26-like C-terminal" evidence="4">
    <location>
        <begin position="769"/>
        <end position="831"/>
    </location>
</feature>
<dbReference type="InterPro" id="IPR022093">
    <property type="entry name" value="Rad26-like_helical"/>
</dbReference>
<organism evidence="6 7">
    <name type="scientific">Coniosporium apollinis (strain CBS 100218)</name>
    <name type="common">Rock-inhabiting black yeast</name>
    <dbReference type="NCBI Taxonomy" id="1168221"/>
    <lineage>
        <taxon>Eukaryota</taxon>
        <taxon>Fungi</taxon>
        <taxon>Dikarya</taxon>
        <taxon>Ascomycota</taxon>
        <taxon>Pezizomycotina</taxon>
        <taxon>Dothideomycetes</taxon>
        <taxon>Dothideomycetes incertae sedis</taxon>
        <taxon>Coniosporium</taxon>
    </lineage>
</organism>
<reference evidence="7" key="1">
    <citation type="submission" date="2012-06" db="EMBL/GenBank/DDBJ databases">
        <title>The genome sequence of Coniosporium apollinis CBS 100218.</title>
        <authorList>
            <consortium name="The Broad Institute Genome Sequencing Platform"/>
            <person name="Cuomo C."/>
            <person name="Gorbushina A."/>
            <person name="Noack S."/>
            <person name="Walker B."/>
            <person name="Young S.K."/>
            <person name="Zeng Q."/>
            <person name="Gargeya S."/>
            <person name="Fitzgerald M."/>
            <person name="Haas B."/>
            <person name="Abouelleil A."/>
            <person name="Alvarado L."/>
            <person name="Arachchi H.M."/>
            <person name="Berlin A.M."/>
            <person name="Chapman S.B."/>
            <person name="Goldberg J."/>
            <person name="Griggs A."/>
            <person name="Gujja S."/>
            <person name="Hansen M."/>
            <person name="Howarth C."/>
            <person name="Imamovic A."/>
            <person name="Larimer J."/>
            <person name="McCowan C."/>
            <person name="Montmayeur A."/>
            <person name="Murphy C."/>
            <person name="Neiman D."/>
            <person name="Pearson M."/>
            <person name="Priest M."/>
            <person name="Roberts A."/>
            <person name="Saif S."/>
            <person name="Shea T."/>
            <person name="Sisk P."/>
            <person name="Sykes S."/>
            <person name="Wortman J."/>
            <person name="Nusbaum C."/>
            <person name="Birren B."/>
        </authorList>
    </citation>
    <scope>NUCLEOTIDE SEQUENCE [LARGE SCALE GENOMIC DNA]</scope>
    <source>
        <strain evidence="7">CBS 100218</strain>
    </source>
</reference>
<dbReference type="eggNOG" id="ENOG502RZ1G">
    <property type="taxonomic scope" value="Eukaryota"/>
</dbReference>
<evidence type="ECO:0000256" key="1">
    <source>
        <dbReference type="SAM" id="Coils"/>
    </source>
</evidence>
<evidence type="ECO:0000313" key="7">
    <source>
        <dbReference type="Proteomes" id="UP000016924"/>
    </source>
</evidence>
<dbReference type="GeneID" id="19900178"/>
<evidence type="ECO:0000313" key="6">
    <source>
        <dbReference type="EMBL" id="EON63639.1"/>
    </source>
</evidence>
<feature type="domain" description="Rad26-like N-terminal" evidence="5">
    <location>
        <begin position="417"/>
        <end position="463"/>
    </location>
</feature>
<evidence type="ECO:0000259" key="3">
    <source>
        <dbReference type="Pfam" id="PF12331"/>
    </source>
</evidence>
<sequence>MANHGDDDDDFDFGDDDLDVATLQELSTQAFNSPQQQRSAPVAPPPRRWQPPVVSTRSAPVPAAHADSGAAVSKPGPPSSEYDFDDEDVIDLDQADVPLPAVEGTTIRHHTGQPQQGTGQQLRQEPSLNSQQHASTGRSYQLVDRTEAQPSRSRSVTAAEQSQRSNDQYTLGDVAYEDNNVFGGEEPQNQNGEHIDVSALRAQIEELERDRETLLKKVEVARSDAQAKAGEIAIIRRNQDKANKEHERQVSVLQKLHAETLAKREAELEAEKKDREKVETKNRFLEHDLVQEAKRAKQAARAARDGGNARMRAAGQGSPATTPKKARALPFGDGFDDDDIVMVSPSKSRERRKGSTPRAGEKRKRAGTEQGFASPSQSLSFSEAVPLPVEEPTEAQGIDNVVDFAAHLSKEDERFEFIQRFFNHRPYAGHDRMFEVFTKIAFPSAPTKTLSSAVLDELPSLSRKNAEEFPHAFCNLLLSLWERCLSESYYAPIYLLIDTLQFILAHEPLDLAVTLISQLVPLALRTADLVAVPIGRAAKNPYPPSLKPTESPAKSQISEQINVLDCLLLLQTIAMSCVLDCDAITRFWQHMQYDFILVLLLRSQPLPEIQLMLELLATSALETTFGAIWQSDLFNPDRQAKAENEALDAVTSLLFAVPFAPTNAEPWTPTELMNLRLEALGVLAALCRTEHGSSLLRKNRNAIGLLVRFLNDMIDALYAFHPALHTLQSRAVNRSMRILHHLLTPSPSSNNKDKTADPPSQSPRLLERAEIQQKLRVVPGGNHKFLVALTRLAFSEPYVLEAGIEDVVMDMAHQILDELLSPEEGEALMNVYSSSRSGVEG</sequence>
<keyword evidence="1" id="KW-0175">Coiled coil</keyword>
<evidence type="ECO:0000259" key="4">
    <source>
        <dbReference type="Pfam" id="PF21046"/>
    </source>
</evidence>
<gene>
    <name evidence="6" type="ORF">W97_02867</name>
</gene>
<feature type="domain" description="Rad26-like helical repeats" evidence="3">
    <location>
        <begin position="523"/>
        <end position="743"/>
    </location>
</feature>
<feature type="region of interest" description="Disordered" evidence="2">
    <location>
        <begin position="289"/>
        <end position="381"/>
    </location>
</feature>